<evidence type="ECO:0000256" key="9">
    <source>
        <dbReference type="ARBA" id="ARBA00023065"/>
    </source>
</evidence>
<evidence type="ECO:0000256" key="13">
    <source>
        <dbReference type="SAM" id="MobiDB-lite"/>
    </source>
</evidence>
<keyword evidence="10 12" id="KW-0472">Membrane</keyword>
<reference evidence="15" key="1">
    <citation type="submission" date="2022-11" db="UniProtKB">
        <authorList>
            <consortium name="WormBaseParasite"/>
        </authorList>
    </citation>
    <scope>IDENTIFICATION</scope>
</reference>
<evidence type="ECO:0000256" key="3">
    <source>
        <dbReference type="ARBA" id="ARBA00022448"/>
    </source>
</evidence>
<evidence type="ECO:0000256" key="6">
    <source>
        <dbReference type="ARBA" id="ARBA00022868"/>
    </source>
</evidence>
<dbReference type="GO" id="GO:0034220">
    <property type="term" value="P:monoatomic ion transmembrane transport"/>
    <property type="evidence" value="ECO:0007669"/>
    <property type="project" value="UniProtKB-KW"/>
</dbReference>
<dbReference type="AlphaFoldDB" id="A0A914KRP0"/>
<keyword evidence="6" id="KW-0303">Gap junction</keyword>
<dbReference type="WBParaSite" id="Minc3s00067g03368">
    <property type="protein sequence ID" value="Minc3s00067g03368"/>
    <property type="gene ID" value="Minc3s00067g03368"/>
</dbReference>
<evidence type="ECO:0000256" key="5">
    <source>
        <dbReference type="ARBA" id="ARBA00022692"/>
    </source>
</evidence>
<dbReference type="GO" id="GO:0005243">
    <property type="term" value="F:gap junction channel activity"/>
    <property type="evidence" value="ECO:0007669"/>
    <property type="project" value="TreeGrafter"/>
</dbReference>
<feature type="compositionally biased region" description="Low complexity" evidence="13">
    <location>
        <begin position="406"/>
        <end position="416"/>
    </location>
</feature>
<accession>A0A914KRP0</accession>
<comment type="function">
    <text evidence="12">Structural component of the gap junctions.</text>
</comment>
<keyword evidence="8 12" id="KW-1133">Transmembrane helix</keyword>
<evidence type="ECO:0000256" key="7">
    <source>
        <dbReference type="ARBA" id="ARBA00022949"/>
    </source>
</evidence>
<dbReference type="PANTHER" id="PTHR11893">
    <property type="entry name" value="INNEXIN"/>
    <property type="match status" value="1"/>
</dbReference>
<keyword evidence="9 12" id="KW-0406">Ion transport</keyword>
<feature type="region of interest" description="Disordered" evidence="13">
    <location>
        <begin position="405"/>
        <end position="425"/>
    </location>
</feature>
<keyword evidence="3 12" id="KW-0813">Transport</keyword>
<keyword evidence="7" id="KW-0965">Cell junction</keyword>
<dbReference type="PANTHER" id="PTHR11893:SF36">
    <property type="entry name" value="INNEXIN-5"/>
    <property type="match status" value="1"/>
</dbReference>
<dbReference type="Proteomes" id="UP000887563">
    <property type="component" value="Unplaced"/>
</dbReference>
<comment type="similarity">
    <text evidence="12">Belongs to the pannexin family.</text>
</comment>
<evidence type="ECO:0000256" key="1">
    <source>
        <dbReference type="ARBA" id="ARBA00004610"/>
    </source>
</evidence>
<sequence length="425" mass="49352">MREAFGQIQAIVAKLKPRNDDDFIDRLHYIITPSILFTFSFIVGAKQFVGQPIQCWAPAEFKRQWSRYAEGLCFVENTYFVGMDERFPMRPIERERREIHYYQWVPFILVGEALLMMLPKLLWNAFNWKSGLDIRSLVQRAKKLSESGEYEGKMKASQDLEERLAIGLKQAKYRNMTKTGRAGGIIQECPETLNGPWASASFVTGCYLALKLLNFASILLQLYVLTLFLGNANESGKEGFWGFVVVNDLLNGRDWHKSGAFPRVTYCDFEIRQPAREMRPMQFSLQCVLMINMINEKIFLFIWFWLIALAIIGTFNLLYWLYQAFCQTSADRFVRSQLRLSIANMPSNKEIREFVRVGLSYDGITVLRLIALNCDPTICSLLVRYLWERFEQSFLSGQRNVGEQINNNNGNTNNQNYSTCEKKKF</sequence>
<dbReference type="InterPro" id="IPR000990">
    <property type="entry name" value="Innexin"/>
</dbReference>
<comment type="caution">
    <text evidence="12">Lacks conserved residue(s) required for the propagation of feature annotation.</text>
</comment>
<dbReference type="Pfam" id="PF00876">
    <property type="entry name" value="Innexin"/>
    <property type="match status" value="1"/>
</dbReference>
<evidence type="ECO:0000256" key="2">
    <source>
        <dbReference type="ARBA" id="ARBA00004651"/>
    </source>
</evidence>
<proteinExistence type="inferred from homology"/>
<evidence type="ECO:0000313" key="15">
    <source>
        <dbReference type="WBParaSite" id="Minc3s00067g03368"/>
    </source>
</evidence>
<evidence type="ECO:0000313" key="14">
    <source>
        <dbReference type="Proteomes" id="UP000887563"/>
    </source>
</evidence>
<keyword evidence="5 12" id="KW-0812">Transmembrane</keyword>
<dbReference type="GO" id="GO:0005921">
    <property type="term" value="C:gap junction"/>
    <property type="evidence" value="ECO:0007669"/>
    <property type="project" value="UniProtKB-SubCell"/>
</dbReference>
<evidence type="ECO:0000256" key="4">
    <source>
        <dbReference type="ARBA" id="ARBA00022475"/>
    </source>
</evidence>
<comment type="subcellular location">
    <subcellularLocation>
        <location evidence="1">Cell junction</location>
        <location evidence="1">Gap junction</location>
    </subcellularLocation>
    <subcellularLocation>
        <location evidence="2 12">Cell membrane</location>
        <topology evidence="2 12">Multi-pass membrane protein</topology>
    </subcellularLocation>
</comment>
<evidence type="ECO:0000256" key="11">
    <source>
        <dbReference type="ARBA" id="ARBA00023303"/>
    </source>
</evidence>
<dbReference type="PRINTS" id="PR01262">
    <property type="entry name" value="INNEXIN"/>
</dbReference>
<dbReference type="GO" id="GO:0005886">
    <property type="term" value="C:plasma membrane"/>
    <property type="evidence" value="ECO:0007669"/>
    <property type="project" value="UniProtKB-SubCell"/>
</dbReference>
<protein>
    <recommendedName>
        <fullName evidence="12">Innexin</fullName>
    </recommendedName>
</protein>
<feature type="transmembrane region" description="Helical" evidence="12">
    <location>
        <begin position="298"/>
        <end position="322"/>
    </location>
</feature>
<gene>
    <name evidence="12" type="primary">inx</name>
</gene>
<evidence type="ECO:0000256" key="12">
    <source>
        <dbReference type="RuleBase" id="RU010713"/>
    </source>
</evidence>
<evidence type="ECO:0000256" key="10">
    <source>
        <dbReference type="ARBA" id="ARBA00023136"/>
    </source>
</evidence>
<keyword evidence="4" id="KW-1003">Cell membrane</keyword>
<name>A0A914KRP0_MELIC</name>
<evidence type="ECO:0000256" key="8">
    <source>
        <dbReference type="ARBA" id="ARBA00022989"/>
    </source>
</evidence>
<keyword evidence="11 12" id="KW-0407">Ion channel</keyword>
<keyword evidence="14" id="KW-1185">Reference proteome</keyword>
<dbReference type="PROSITE" id="PS51013">
    <property type="entry name" value="PANNEXIN"/>
    <property type="match status" value="1"/>
</dbReference>
<organism evidence="14 15">
    <name type="scientific">Meloidogyne incognita</name>
    <name type="common">Southern root-knot nematode worm</name>
    <name type="synonym">Oxyuris incognita</name>
    <dbReference type="NCBI Taxonomy" id="6306"/>
    <lineage>
        <taxon>Eukaryota</taxon>
        <taxon>Metazoa</taxon>
        <taxon>Ecdysozoa</taxon>
        <taxon>Nematoda</taxon>
        <taxon>Chromadorea</taxon>
        <taxon>Rhabditida</taxon>
        <taxon>Tylenchina</taxon>
        <taxon>Tylenchomorpha</taxon>
        <taxon>Tylenchoidea</taxon>
        <taxon>Meloidogynidae</taxon>
        <taxon>Meloidogyninae</taxon>
        <taxon>Meloidogyne</taxon>
        <taxon>Meloidogyne incognita group</taxon>
    </lineage>
</organism>